<name>A0ABQ1TV50_9BACT</name>
<protein>
    <submittedName>
        <fullName evidence="2">TonB-dependent receptor</fullName>
    </submittedName>
</protein>
<gene>
    <name evidence="2" type="ORF">GCM10011383_13630</name>
</gene>
<dbReference type="InterPro" id="IPR037066">
    <property type="entry name" value="Plug_dom_sf"/>
</dbReference>
<dbReference type="Gene3D" id="2.60.40.1120">
    <property type="entry name" value="Carboxypeptidase-like, regulatory domain"/>
    <property type="match status" value="1"/>
</dbReference>
<accession>A0ABQ1TV50</accession>
<dbReference type="Pfam" id="PF07715">
    <property type="entry name" value="Plug"/>
    <property type="match status" value="1"/>
</dbReference>
<evidence type="ECO:0000313" key="2">
    <source>
        <dbReference type="EMBL" id="GGF03843.1"/>
    </source>
</evidence>
<dbReference type="SUPFAM" id="SSF49464">
    <property type="entry name" value="Carboxypeptidase regulatory domain-like"/>
    <property type="match status" value="1"/>
</dbReference>
<dbReference type="Pfam" id="PF13715">
    <property type="entry name" value="CarbopepD_reg_2"/>
    <property type="match status" value="1"/>
</dbReference>
<evidence type="ECO:0000259" key="1">
    <source>
        <dbReference type="Pfam" id="PF07715"/>
    </source>
</evidence>
<sequence length="730" mass="81096">MKIKLLLIPAFGLVALTREVALGQSSISGIVTDLNAKPLANVAIAIDGTYDGTFSNKDGSFSFQTTEKGSQVLVSKLEGYQDAVQVVDIKDANSTITCKVIFTVKALSLSNVVVRARKFENDDKIKAVTLSSTDVLTTAMDGNVVSALKTMPGAQQVGESSGLFVRGGTGDESKMFMDGLLVNNFTYSSPANQASRSRFAPGLFKGAFFSSGGYSALYGEALSAALILESQDMPANSNADFGISPLSIEGGVQILSEGKKTLVGTFAKYTDLSLVFSLVKPTIRFTTAPKYLDGSFFVKRKVGEKGFLKFYSSLGESNLRLRQSDPDYLTVNDLVGLRNTNLYTNLTYNQELPKGWKLYLGSSLNYNLDRFSLKLQPKTSPESVYDSLSRDNTSLLQFRTVLSKRVLNNGRVQWGGELFRGREGYASDRTSLGQLQDTYGAGFVELETAIVGNLSGRAGVRLEKSALLETTKLAPRTSLNYTFADKSQLMASYGTFYQKPGKYYLLTGPKLTYNRADHYILTYQKMDNYHSFRTELYYKKYNDLIKTTPHISNDGYGYARGLELFWRDKKTIRGFDYWVSYSFLDTKRNYLDYPLLAQPSFAANHTLSVVAKRYFAGPRINLSASYAFATGRPYYNPNLSDDEFMRDRTINFNNLGLSICYLPKIGNSFSVIALTFSNVLGNQQVFGYTYSRLEPTQRMPITPTNNPFVFLGLFMNFGVDRTNDIIDKNL</sequence>
<feature type="domain" description="TonB-dependent receptor plug" evidence="1">
    <location>
        <begin position="126"/>
        <end position="220"/>
    </location>
</feature>
<dbReference type="InterPro" id="IPR008969">
    <property type="entry name" value="CarboxyPept-like_regulatory"/>
</dbReference>
<keyword evidence="3" id="KW-1185">Reference proteome</keyword>
<comment type="caution">
    <text evidence="2">The sequence shown here is derived from an EMBL/GenBank/DDBJ whole genome shotgun (WGS) entry which is preliminary data.</text>
</comment>
<dbReference type="RefSeq" id="WP_188812418.1">
    <property type="nucleotide sequence ID" value="NZ_BMHT01000002.1"/>
</dbReference>
<dbReference type="SUPFAM" id="SSF56935">
    <property type="entry name" value="Porins"/>
    <property type="match status" value="1"/>
</dbReference>
<reference evidence="3" key="1">
    <citation type="journal article" date="2019" name="Int. J. Syst. Evol. Microbiol.">
        <title>The Global Catalogue of Microorganisms (GCM) 10K type strain sequencing project: providing services to taxonomists for standard genome sequencing and annotation.</title>
        <authorList>
            <consortium name="The Broad Institute Genomics Platform"/>
            <consortium name="The Broad Institute Genome Sequencing Center for Infectious Disease"/>
            <person name="Wu L."/>
            <person name="Ma J."/>
        </authorList>
    </citation>
    <scope>NUCLEOTIDE SEQUENCE [LARGE SCALE GENOMIC DNA]</scope>
    <source>
        <strain evidence="3">CGMCC 1.15197</strain>
    </source>
</reference>
<organism evidence="2 3">
    <name type="scientific">Hymenobacter cavernae</name>
    <dbReference type="NCBI Taxonomy" id="2044852"/>
    <lineage>
        <taxon>Bacteria</taxon>
        <taxon>Pseudomonadati</taxon>
        <taxon>Bacteroidota</taxon>
        <taxon>Cytophagia</taxon>
        <taxon>Cytophagales</taxon>
        <taxon>Hymenobacteraceae</taxon>
        <taxon>Hymenobacter</taxon>
    </lineage>
</organism>
<keyword evidence="2" id="KW-0675">Receptor</keyword>
<proteinExistence type="predicted"/>
<dbReference type="Proteomes" id="UP000632273">
    <property type="component" value="Unassembled WGS sequence"/>
</dbReference>
<evidence type="ECO:0000313" key="3">
    <source>
        <dbReference type="Proteomes" id="UP000632273"/>
    </source>
</evidence>
<dbReference type="Gene3D" id="2.170.130.10">
    <property type="entry name" value="TonB-dependent receptor, plug domain"/>
    <property type="match status" value="1"/>
</dbReference>
<dbReference type="InterPro" id="IPR012910">
    <property type="entry name" value="Plug_dom"/>
</dbReference>
<dbReference type="EMBL" id="BMHT01000002">
    <property type="protein sequence ID" value="GGF03843.1"/>
    <property type="molecule type" value="Genomic_DNA"/>
</dbReference>